<dbReference type="OrthoDB" id="10254945at2759"/>
<organism evidence="1 2">
    <name type="scientific">Bimuria novae-zelandiae CBS 107.79</name>
    <dbReference type="NCBI Taxonomy" id="1447943"/>
    <lineage>
        <taxon>Eukaryota</taxon>
        <taxon>Fungi</taxon>
        <taxon>Dikarya</taxon>
        <taxon>Ascomycota</taxon>
        <taxon>Pezizomycotina</taxon>
        <taxon>Dothideomycetes</taxon>
        <taxon>Pleosporomycetidae</taxon>
        <taxon>Pleosporales</taxon>
        <taxon>Massarineae</taxon>
        <taxon>Didymosphaeriaceae</taxon>
        <taxon>Bimuria</taxon>
    </lineage>
</organism>
<evidence type="ECO:0000313" key="2">
    <source>
        <dbReference type="Proteomes" id="UP000800036"/>
    </source>
</evidence>
<accession>A0A6A5UZL6</accession>
<sequence>METITETSLQRTNAIKRLTSIANHDDRFKLFNDATVPAGDLDNPIHPIFHHEHFLGRTPHIKQALQLASLYLTIPSLLKFYVPLTFGVKHKEQVGTTNIKHHIYIQEKSRNREKELMIVQAAFNCLAHCHTWEWFDFSNGQIKNCWVDEQMLAYYQDEESGYKSRPRCEQFRHDFQMALVLGHEIAHAYGAMLRGNLKEPYLHPSHPEPELGYAWENFMFGGKLNPPDKTKHGSYAHLHMVWQSKQVSKQNWGFEYSAVPVAWTAQWFRKETWAKVKKEGHLAILPPDPILKIYYSTEMQRHIVYTD</sequence>
<feature type="non-terminal residue" evidence="1">
    <location>
        <position position="307"/>
    </location>
</feature>
<protein>
    <submittedName>
        <fullName evidence="1">Uncharacterized protein</fullName>
    </submittedName>
</protein>
<dbReference type="Proteomes" id="UP000800036">
    <property type="component" value="Unassembled WGS sequence"/>
</dbReference>
<keyword evidence="2" id="KW-1185">Reference proteome</keyword>
<proteinExistence type="predicted"/>
<name>A0A6A5UZL6_9PLEO</name>
<dbReference type="AlphaFoldDB" id="A0A6A5UZL6"/>
<evidence type="ECO:0000313" key="1">
    <source>
        <dbReference type="EMBL" id="KAF1970194.1"/>
    </source>
</evidence>
<gene>
    <name evidence="1" type="ORF">BU23DRAFT_474904</name>
</gene>
<reference evidence="1" key="1">
    <citation type="journal article" date="2020" name="Stud. Mycol.">
        <title>101 Dothideomycetes genomes: a test case for predicting lifestyles and emergence of pathogens.</title>
        <authorList>
            <person name="Haridas S."/>
            <person name="Albert R."/>
            <person name="Binder M."/>
            <person name="Bloem J."/>
            <person name="Labutti K."/>
            <person name="Salamov A."/>
            <person name="Andreopoulos B."/>
            <person name="Baker S."/>
            <person name="Barry K."/>
            <person name="Bills G."/>
            <person name="Bluhm B."/>
            <person name="Cannon C."/>
            <person name="Castanera R."/>
            <person name="Culley D."/>
            <person name="Daum C."/>
            <person name="Ezra D."/>
            <person name="Gonzalez J."/>
            <person name="Henrissat B."/>
            <person name="Kuo A."/>
            <person name="Liang C."/>
            <person name="Lipzen A."/>
            <person name="Lutzoni F."/>
            <person name="Magnuson J."/>
            <person name="Mondo S."/>
            <person name="Nolan M."/>
            <person name="Ohm R."/>
            <person name="Pangilinan J."/>
            <person name="Park H.-J."/>
            <person name="Ramirez L."/>
            <person name="Alfaro M."/>
            <person name="Sun H."/>
            <person name="Tritt A."/>
            <person name="Yoshinaga Y."/>
            <person name="Zwiers L.-H."/>
            <person name="Turgeon B."/>
            <person name="Goodwin S."/>
            <person name="Spatafora J."/>
            <person name="Crous P."/>
            <person name="Grigoriev I."/>
        </authorList>
    </citation>
    <scope>NUCLEOTIDE SEQUENCE</scope>
    <source>
        <strain evidence="1">CBS 107.79</strain>
    </source>
</reference>
<dbReference type="EMBL" id="ML976703">
    <property type="protein sequence ID" value="KAF1970194.1"/>
    <property type="molecule type" value="Genomic_DNA"/>
</dbReference>